<evidence type="ECO:0000313" key="2">
    <source>
        <dbReference type="EMBL" id="RQD91336.1"/>
    </source>
</evidence>
<evidence type="ECO:0000259" key="1">
    <source>
        <dbReference type="Pfam" id="PF13229"/>
    </source>
</evidence>
<gene>
    <name evidence="2" type="ORF">D5R95_01175</name>
</gene>
<comment type="caution">
    <text evidence="2">The sequence shown here is derived from an EMBL/GenBank/DDBJ whole genome shotgun (WGS) entry which is preliminary data.</text>
</comment>
<sequence length="348" mass="38657">INTAISSAAEDAMLKVAPGDYVGDLKLDVERLTLKSIEKHGAIIEGFIGINVSDVTVENFHVDYTDSDRAPVDLMDAEGVTIRGNKIEGGSDAGGISTWTGTSDASARAYGDVLIEDNEINNGPIGLVIGNEEANVVIRNNIMENPDNEGIWTMKNENAEFIIQGNTVNDAGLEDVKIVDEPVSVNNEISPYGMIMTTLRENEGVESVNVEWMEQTGTQEEMGEYVVYDSGRSEYNEDYEARDRPYIEYEIIGTDIDLTFNNPTNHDYAFDHRIDFEEGKEHNWTGNEIDEGELKGEPFGEVYNTVTLSEETGNAHEENVSGDEEVWTGLRLGAEQNDYMGWIIFERK</sequence>
<dbReference type="Pfam" id="PF13229">
    <property type="entry name" value="Beta_helix"/>
    <property type="match status" value="1"/>
</dbReference>
<dbReference type="InterPro" id="IPR012334">
    <property type="entry name" value="Pectin_lyas_fold"/>
</dbReference>
<feature type="domain" description="Right handed beta helix" evidence="1">
    <location>
        <begin position="29"/>
        <end position="172"/>
    </location>
</feature>
<dbReference type="InterPro" id="IPR006626">
    <property type="entry name" value="PbH1"/>
</dbReference>
<proteinExistence type="predicted"/>
<evidence type="ECO:0000313" key="3">
    <source>
        <dbReference type="Proteomes" id="UP000284763"/>
    </source>
</evidence>
<organism evidence="2 3">
    <name type="scientific">Methanosalsum natronophilum</name>
    <dbReference type="NCBI Taxonomy" id="768733"/>
    <lineage>
        <taxon>Archaea</taxon>
        <taxon>Methanobacteriati</taxon>
        <taxon>Methanobacteriota</taxon>
        <taxon>Stenosarchaea group</taxon>
        <taxon>Methanomicrobia</taxon>
        <taxon>Methanosarcinales</taxon>
        <taxon>Methanosarcinaceae</taxon>
        <taxon>Methanosalsum</taxon>
    </lineage>
</organism>
<dbReference type="Proteomes" id="UP000284763">
    <property type="component" value="Unassembled WGS sequence"/>
</dbReference>
<dbReference type="Gene3D" id="2.160.20.10">
    <property type="entry name" value="Single-stranded right-handed beta-helix, Pectin lyase-like"/>
    <property type="match status" value="1"/>
</dbReference>
<dbReference type="InterPro" id="IPR011050">
    <property type="entry name" value="Pectin_lyase_fold/virulence"/>
</dbReference>
<reference evidence="2 3" key="1">
    <citation type="submission" date="2018-08" db="EMBL/GenBank/DDBJ databases">
        <title>The metabolism and importance of syntrophic acetate oxidation coupled to methane or sulfide production in haloalkaline environments.</title>
        <authorList>
            <person name="Timmers P.H.A."/>
            <person name="Vavourakis C.D."/>
            <person name="Sorokin D.Y."/>
            <person name="Sinninghe Damste J.S."/>
            <person name="Muyzer G."/>
            <person name="Stams A.J.M."/>
            <person name="Plugge C.M."/>
        </authorList>
    </citation>
    <scope>NUCLEOTIDE SEQUENCE [LARGE SCALE GENOMIC DNA]</scope>
    <source>
        <strain evidence="2">MSAO_Arc3</strain>
    </source>
</reference>
<dbReference type="AlphaFoldDB" id="A0A3R7VUC8"/>
<dbReference type="SUPFAM" id="SSF51126">
    <property type="entry name" value="Pectin lyase-like"/>
    <property type="match status" value="1"/>
</dbReference>
<name>A0A3R7VUC8_9EURY</name>
<accession>A0A3R7VUC8</accession>
<dbReference type="EMBL" id="QZAB01000080">
    <property type="protein sequence ID" value="RQD91336.1"/>
    <property type="molecule type" value="Genomic_DNA"/>
</dbReference>
<feature type="non-terminal residue" evidence="2">
    <location>
        <position position="1"/>
    </location>
</feature>
<protein>
    <recommendedName>
        <fullName evidence="1">Right handed beta helix domain-containing protein</fullName>
    </recommendedName>
</protein>
<dbReference type="SMART" id="SM00710">
    <property type="entry name" value="PbH1"/>
    <property type="match status" value="4"/>
</dbReference>
<dbReference type="InterPro" id="IPR039448">
    <property type="entry name" value="Beta_helix"/>
</dbReference>